<evidence type="ECO:0008006" key="3">
    <source>
        <dbReference type="Google" id="ProtNLM"/>
    </source>
</evidence>
<dbReference type="PROSITE" id="PS51257">
    <property type="entry name" value="PROKAR_LIPOPROTEIN"/>
    <property type="match status" value="1"/>
</dbReference>
<name>A0ABW4R0V4_9BACT</name>
<proteinExistence type="predicted"/>
<protein>
    <recommendedName>
        <fullName evidence="3">Lipoprotein</fullName>
    </recommendedName>
</protein>
<keyword evidence="2" id="KW-1185">Reference proteome</keyword>
<dbReference type="EMBL" id="JBHUFD010000018">
    <property type="protein sequence ID" value="MFD1874900.1"/>
    <property type="molecule type" value="Genomic_DNA"/>
</dbReference>
<evidence type="ECO:0000313" key="2">
    <source>
        <dbReference type="Proteomes" id="UP001597197"/>
    </source>
</evidence>
<comment type="caution">
    <text evidence="1">The sequence shown here is derived from an EMBL/GenBank/DDBJ whole genome shotgun (WGS) entry which is preliminary data.</text>
</comment>
<dbReference type="Proteomes" id="UP001597197">
    <property type="component" value="Unassembled WGS sequence"/>
</dbReference>
<dbReference type="RefSeq" id="WP_382317089.1">
    <property type="nucleotide sequence ID" value="NZ_JBHUFD010000018.1"/>
</dbReference>
<accession>A0ABW4R0V4</accession>
<organism evidence="1 2">
    <name type="scientific">Hymenobacter bucti</name>
    <dbReference type="NCBI Taxonomy" id="1844114"/>
    <lineage>
        <taxon>Bacteria</taxon>
        <taxon>Pseudomonadati</taxon>
        <taxon>Bacteroidota</taxon>
        <taxon>Cytophagia</taxon>
        <taxon>Cytophagales</taxon>
        <taxon>Hymenobacteraceae</taxon>
        <taxon>Hymenobacter</taxon>
    </lineage>
</organism>
<reference evidence="2" key="1">
    <citation type="journal article" date="2019" name="Int. J. Syst. Evol. Microbiol.">
        <title>The Global Catalogue of Microorganisms (GCM) 10K type strain sequencing project: providing services to taxonomists for standard genome sequencing and annotation.</title>
        <authorList>
            <consortium name="The Broad Institute Genomics Platform"/>
            <consortium name="The Broad Institute Genome Sequencing Center for Infectious Disease"/>
            <person name="Wu L."/>
            <person name="Ma J."/>
        </authorList>
    </citation>
    <scope>NUCLEOTIDE SEQUENCE [LARGE SCALE GENOMIC DNA]</scope>
    <source>
        <strain evidence="2">CGMCC 1.15795</strain>
    </source>
</reference>
<evidence type="ECO:0000313" key="1">
    <source>
        <dbReference type="EMBL" id="MFD1874900.1"/>
    </source>
</evidence>
<sequence length="249" mass="29187">MAPTRLLPAAVFLLGACRPDFQELPPRLKPLLETLPARYRPLDRQDTLESFWAPDSLLADSMFQYTNAHRSQVLLRVWFVPASVAAAARLDTLHFRRPYFRPEEYDRAGYHWDFFSGRSADPDLTETADRVPVRLALSYSWRYMLLEYRRWSSADDSEPRYYDRNTYLMDYPFGAEAEARLSDSVAYIRVFPMLAHQPRPDTLYPYYAYSLPVRVLHKRIPFVADQPDTTRQALLRLSFRVLSHSPNQD</sequence>
<gene>
    <name evidence="1" type="ORF">ACFSDX_20870</name>
</gene>